<gene>
    <name evidence="2" type="ORF">L596_026410</name>
</gene>
<evidence type="ECO:0000256" key="1">
    <source>
        <dbReference type="SAM" id="Phobius"/>
    </source>
</evidence>
<keyword evidence="1" id="KW-0472">Membrane</keyword>
<keyword evidence="1" id="KW-0812">Transmembrane</keyword>
<name>A0A4U5M2A0_STECR</name>
<dbReference type="EMBL" id="AZBU02000010">
    <property type="protein sequence ID" value="TKR62453.1"/>
    <property type="molecule type" value="Genomic_DNA"/>
</dbReference>
<reference evidence="2 3" key="2">
    <citation type="journal article" date="2019" name="G3 (Bethesda)">
        <title>Hybrid Assembly of the Genome of the Entomopathogenic Nematode Steinernema carpocapsae Identifies the X-Chromosome.</title>
        <authorList>
            <person name="Serra L."/>
            <person name="Macchietto M."/>
            <person name="Macias-Munoz A."/>
            <person name="McGill C.J."/>
            <person name="Rodriguez I.M."/>
            <person name="Rodriguez B."/>
            <person name="Murad R."/>
            <person name="Mortazavi A."/>
        </authorList>
    </citation>
    <scope>NUCLEOTIDE SEQUENCE [LARGE SCALE GENOMIC DNA]</scope>
    <source>
        <strain evidence="2 3">ALL</strain>
    </source>
</reference>
<keyword evidence="1" id="KW-1133">Transmembrane helix</keyword>
<sequence>MLRVGFSDRVSGFGSGSDRVSGCVTRKFGIRIRSFQMDLRTTQILIGASYFLLSASILPVYLAILWVFLTEPTFKTNFSYRIMTAVGAGQCIMMVITSINGLMLISNSNLNYTFEKVSYLP</sequence>
<evidence type="ECO:0000313" key="2">
    <source>
        <dbReference type="EMBL" id="TKR62453.1"/>
    </source>
</evidence>
<evidence type="ECO:0000313" key="3">
    <source>
        <dbReference type="Proteomes" id="UP000298663"/>
    </source>
</evidence>
<reference evidence="2 3" key="1">
    <citation type="journal article" date="2015" name="Genome Biol.">
        <title>Comparative genomics of Steinernema reveals deeply conserved gene regulatory networks.</title>
        <authorList>
            <person name="Dillman A.R."/>
            <person name="Macchietto M."/>
            <person name="Porter C.F."/>
            <person name="Rogers A."/>
            <person name="Williams B."/>
            <person name="Antoshechkin I."/>
            <person name="Lee M.M."/>
            <person name="Goodwin Z."/>
            <person name="Lu X."/>
            <person name="Lewis E.E."/>
            <person name="Goodrich-Blair H."/>
            <person name="Stock S.P."/>
            <person name="Adams B.J."/>
            <person name="Sternberg P.W."/>
            <person name="Mortazavi A."/>
        </authorList>
    </citation>
    <scope>NUCLEOTIDE SEQUENCE [LARGE SCALE GENOMIC DNA]</scope>
    <source>
        <strain evidence="2 3">ALL</strain>
    </source>
</reference>
<dbReference type="Proteomes" id="UP000298663">
    <property type="component" value="Unassembled WGS sequence"/>
</dbReference>
<feature type="transmembrane region" description="Helical" evidence="1">
    <location>
        <begin position="44"/>
        <end position="68"/>
    </location>
</feature>
<accession>A0A4U5M2A0</accession>
<protein>
    <submittedName>
        <fullName evidence="2">Uncharacterized protein</fullName>
    </submittedName>
</protein>
<comment type="caution">
    <text evidence="2">The sequence shown here is derived from an EMBL/GenBank/DDBJ whole genome shotgun (WGS) entry which is preliminary data.</text>
</comment>
<organism evidence="2 3">
    <name type="scientific">Steinernema carpocapsae</name>
    <name type="common">Entomopathogenic nematode</name>
    <dbReference type="NCBI Taxonomy" id="34508"/>
    <lineage>
        <taxon>Eukaryota</taxon>
        <taxon>Metazoa</taxon>
        <taxon>Ecdysozoa</taxon>
        <taxon>Nematoda</taxon>
        <taxon>Chromadorea</taxon>
        <taxon>Rhabditida</taxon>
        <taxon>Tylenchina</taxon>
        <taxon>Panagrolaimomorpha</taxon>
        <taxon>Strongyloidoidea</taxon>
        <taxon>Steinernematidae</taxon>
        <taxon>Steinernema</taxon>
    </lineage>
</organism>
<feature type="transmembrane region" description="Helical" evidence="1">
    <location>
        <begin position="80"/>
        <end position="105"/>
    </location>
</feature>
<dbReference type="AlphaFoldDB" id="A0A4U5M2A0"/>
<keyword evidence="3" id="KW-1185">Reference proteome</keyword>
<proteinExistence type="predicted"/>